<dbReference type="Gene3D" id="3.40.50.300">
    <property type="entry name" value="P-loop containing nucleotide triphosphate hydrolases"/>
    <property type="match status" value="1"/>
</dbReference>
<keyword evidence="7" id="KW-1278">Translocase</keyword>
<evidence type="ECO:0000256" key="7">
    <source>
        <dbReference type="ARBA" id="ARBA00022967"/>
    </source>
</evidence>
<organism evidence="10 11">
    <name type="scientific">Clostridium magnum DSM 2767</name>
    <dbReference type="NCBI Taxonomy" id="1121326"/>
    <lineage>
        <taxon>Bacteria</taxon>
        <taxon>Bacillati</taxon>
        <taxon>Bacillota</taxon>
        <taxon>Clostridia</taxon>
        <taxon>Eubacteriales</taxon>
        <taxon>Clostridiaceae</taxon>
        <taxon>Clostridium</taxon>
    </lineage>
</organism>
<dbReference type="GO" id="GO:0016887">
    <property type="term" value="F:ATP hydrolysis activity"/>
    <property type="evidence" value="ECO:0007669"/>
    <property type="project" value="InterPro"/>
</dbReference>
<evidence type="ECO:0000256" key="6">
    <source>
        <dbReference type="ARBA" id="ARBA00022840"/>
    </source>
</evidence>
<dbReference type="InterPro" id="IPR003439">
    <property type="entry name" value="ABC_transporter-like_ATP-bd"/>
</dbReference>
<dbReference type="InterPro" id="IPR030947">
    <property type="entry name" value="EcfA_1"/>
</dbReference>
<comment type="subcellular location">
    <subcellularLocation>
        <location evidence="1">Cell membrane</location>
        <topology evidence="1">Peripheral membrane protein</topology>
    </subcellularLocation>
</comment>
<evidence type="ECO:0000313" key="11">
    <source>
        <dbReference type="Proteomes" id="UP000076603"/>
    </source>
</evidence>
<evidence type="ECO:0000256" key="1">
    <source>
        <dbReference type="ARBA" id="ARBA00004202"/>
    </source>
</evidence>
<dbReference type="FunFam" id="3.40.50.300:FF:000224">
    <property type="entry name" value="Energy-coupling factor transporter ATP-binding protein EcfA"/>
    <property type="match status" value="1"/>
</dbReference>
<comment type="caution">
    <text evidence="10">The sequence shown here is derived from an EMBL/GenBank/DDBJ whole genome shotgun (WGS) entry which is preliminary data.</text>
</comment>
<name>A0A161YNJ1_9CLOT</name>
<evidence type="ECO:0000256" key="3">
    <source>
        <dbReference type="ARBA" id="ARBA00022448"/>
    </source>
</evidence>
<dbReference type="STRING" id="1121326.CLMAG_20910"/>
<dbReference type="PANTHER" id="PTHR43553">
    <property type="entry name" value="HEAVY METAL TRANSPORTER"/>
    <property type="match status" value="1"/>
</dbReference>
<dbReference type="AlphaFoldDB" id="A0A161YNJ1"/>
<reference evidence="10 11" key="1">
    <citation type="submission" date="2016-04" db="EMBL/GenBank/DDBJ databases">
        <title>Genome sequence of Clostridium magnum DSM 2767.</title>
        <authorList>
            <person name="Poehlein A."/>
            <person name="Uhlig R."/>
            <person name="Fischer R."/>
            <person name="Bahl H."/>
            <person name="Daniel R."/>
        </authorList>
    </citation>
    <scope>NUCLEOTIDE SEQUENCE [LARGE SCALE GENOMIC DNA]</scope>
    <source>
        <strain evidence="10 11">DSM 2767</strain>
    </source>
</reference>
<dbReference type="InterPro" id="IPR015856">
    <property type="entry name" value="ABC_transpr_CbiO/EcfA_su"/>
</dbReference>
<dbReference type="Pfam" id="PF00005">
    <property type="entry name" value="ABC_tran"/>
    <property type="match status" value="1"/>
</dbReference>
<dbReference type="OrthoDB" id="9784332at2"/>
<keyword evidence="6 10" id="KW-0067">ATP-binding</keyword>
<dbReference type="InterPro" id="IPR027417">
    <property type="entry name" value="P-loop_NTPase"/>
</dbReference>
<dbReference type="NCBIfam" id="TIGR04520">
    <property type="entry name" value="ECF_ATPase_1"/>
    <property type="match status" value="1"/>
</dbReference>
<dbReference type="EMBL" id="LWAE01000002">
    <property type="protein sequence ID" value="KZL92282.1"/>
    <property type="molecule type" value="Genomic_DNA"/>
</dbReference>
<dbReference type="GO" id="GO:0042626">
    <property type="term" value="F:ATPase-coupled transmembrane transporter activity"/>
    <property type="evidence" value="ECO:0007669"/>
    <property type="project" value="TreeGrafter"/>
</dbReference>
<keyword evidence="11" id="KW-1185">Reference proteome</keyword>
<accession>A0A161YNJ1</accession>
<dbReference type="GO" id="GO:0005524">
    <property type="term" value="F:ATP binding"/>
    <property type="evidence" value="ECO:0007669"/>
    <property type="project" value="UniProtKB-KW"/>
</dbReference>
<evidence type="ECO:0000256" key="2">
    <source>
        <dbReference type="ARBA" id="ARBA00005417"/>
    </source>
</evidence>
<evidence type="ECO:0000256" key="5">
    <source>
        <dbReference type="ARBA" id="ARBA00022741"/>
    </source>
</evidence>
<dbReference type="GO" id="GO:0043190">
    <property type="term" value="C:ATP-binding cassette (ABC) transporter complex"/>
    <property type="evidence" value="ECO:0007669"/>
    <property type="project" value="TreeGrafter"/>
</dbReference>
<comment type="similarity">
    <text evidence="2">Belongs to the ABC transporter superfamily.</text>
</comment>
<sequence length="284" mass="32133">MKDKGITFNNVWKKFSPNNCTENIALKNITLTIEQGDFVSIVGMNGSGKSTLARMMNGLILPSTGEVVINGMNTMNRKNIKKIRSLVGMVFQNPDNQIISPVVEEDIAFGPVNLRLPYREVKERIDWVLEVLNLEQFRYHSPHLLSGGQKQKVAIASALAMKPSYLILDEPTSMLDNESRSALIDVLKYLNKEFGITIVLISHLMEDVSEANRLIVLNKGEIYLDDTPWKLFVNPEKLKAIGISPPKIVYLLNKLRERGHKIDEKIVTLNQAEEFICQLLKQKT</sequence>
<dbReference type="PANTHER" id="PTHR43553:SF24">
    <property type="entry name" value="ENERGY-COUPLING FACTOR TRANSPORTER ATP-BINDING PROTEIN ECFA1"/>
    <property type="match status" value="1"/>
</dbReference>
<dbReference type="PROSITE" id="PS00211">
    <property type="entry name" value="ABC_TRANSPORTER_1"/>
    <property type="match status" value="1"/>
</dbReference>
<evidence type="ECO:0000256" key="8">
    <source>
        <dbReference type="ARBA" id="ARBA00023136"/>
    </source>
</evidence>
<evidence type="ECO:0000259" key="9">
    <source>
        <dbReference type="PROSITE" id="PS50893"/>
    </source>
</evidence>
<dbReference type="Proteomes" id="UP000076603">
    <property type="component" value="Unassembled WGS sequence"/>
</dbReference>
<keyword evidence="3" id="KW-0813">Transport</keyword>
<dbReference type="PATRIC" id="fig|1121326.3.peg.2082"/>
<keyword evidence="8" id="KW-0472">Membrane</keyword>
<keyword evidence="5" id="KW-0547">Nucleotide-binding</keyword>
<dbReference type="EC" id="3.6.3.-" evidence="10"/>
<dbReference type="PROSITE" id="PS50893">
    <property type="entry name" value="ABC_TRANSPORTER_2"/>
    <property type="match status" value="1"/>
</dbReference>
<dbReference type="RefSeq" id="WP_066621643.1">
    <property type="nucleotide sequence ID" value="NZ_FQXL01000004.1"/>
</dbReference>
<gene>
    <name evidence="10" type="primary">ecfA2_2</name>
    <name evidence="10" type="ORF">CLMAG_20910</name>
</gene>
<dbReference type="InterPro" id="IPR017871">
    <property type="entry name" value="ABC_transporter-like_CS"/>
</dbReference>
<dbReference type="InterPro" id="IPR003593">
    <property type="entry name" value="AAA+_ATPase"/>
</dbReference>
<dbReference type="SMART" id="SM00382">
    <property type="entry name" value="AAA"/>
    <property type="match status" value="1"/>
</dbReference>
<protein>
    <submittedName>
        <fullName evidence="10">Energy-coupling factor transporter ATP-binding protein EcfA2</fullName>
        <ecNumber evidence="10">3.6.3.-</ecNumber>
    </submittedName>
</protein>
<keyword evidence="10" id="KW-0378">Hydrolase</keyword>
<dbReference type="InterPro" id="IPR050095">
    <property type="entry name" value="ECF_ABC_transporter_ATP-bd"/>
</dbReference>
<proteinExistence type="inferred from homology"/>
<dbReference type="CDD" id="cd03225">
    <property type="entry name" value="ABC_cobalt_CbiO_domain1"/>
    <property type="match status" value="1"/>
</dbReference>
<evidence type="ECO:0000313" key="10">
    <source>
        <dbReference type="EMBL" id="KZL92282.1"/>
    </source>
</evidence>
<feature type="domain" description="ABC transporter" evidence="9">
    <location>
        <begin position="6"/>
        <end position="244"/>
    </location>
</feature>
<keyword evidence="4" id="KW-1003">Cell membrane</keyword>
<evidence type="ECO:0000256" key="4">
    <source>
        <dbReference type="ARBA" id="ARBA00022475"/>
    </source>
</evidence>
<dbReference type="SUPFAM" id="SSF52540">
    <property type="entry name" value="P-loop containing nucleoside triphosphate hydrolases"/>
    <property type="match status" value="1"/>
</dbReference>